<dbReference type="AlphaFoldDB" id="A0A7T0C488"/>
<protein>
    <submittedName>
        <fullName evidence="1">Uncharacterized protein</fullName>
    </submittedName>
</protein>
<reference evidence="2" key="1">
    <citation type="submission" date="2020-02" db="EMBL/GenBank/DDBJ databases">
        <title>Genomic and physiological characterization of two novel Nitrospinaceae genera.</title>
        <authorList>
            <person name="Mueller A.J."/>
            <person name="Jung M.-Y."/>
            <person name="Strachan C.R."/>
            <person name="Herbold C.W."/>
            <person name="Kirkegaard R.H."/>
            <person name="Daims H."/>
        </authorList>
    </citation>
    <scope>NUCLEOTIDE SEQUENCE [LARGE SCALE GENOMIC DNA]</scope>
</reference>
<name>A0A7T0C488_9BACT</name>
<gene>
    <name evidence="1" type="ORF">G3M78_13030</name>
</gene>
<evidence type="ECO:0000313" key="2">
    <source>
        <dbReference type="Proteomes" id="UP000594464"/>
    </source>
</evidence>
<dbReference type="Proteomes" id="UP000594464">
    <property type="component" value="Chromosome"/>
</dbReference>
<proteinExistence type="predicted"/>
<sequence length="163" mass="19045">MDACEIKDYCDEAQIIADSHGIYAALSYVLGQKFCAELFRLKELNRKLKFLQPAEMDSLAQKSSGIQSFQLSYALTAEDNFQTALEKSRFLKDRLDNFRKEIQLRFKQSDIEEYFNTYPRLEYKRTLTAPDDALNNEELMTGKAVLEEAEDIFIIEELKRIFK</sequence>
<evidence type="ECO:0000313" key="1">
    <source>
        <dbReference type="EMBL" id="QPJ66266.1"/>
    </source>
</evidence>
<organism evidence="1 2">
    <name type="scientific">Candidatus Nitrohelix vancouverensis</name>
    <dbReference type="NCBI Taxonomy" id="2705534"/>
    <lineage>
        <taxon>Bacteria</taxon>
        <taxon>Pseudomonadati</taxon>
        <taxon>Nitrospinota/Tectimicrobiota group</taxon>
        <taxon>Nitrospinota</taxon>
        <taxon>Nitrospinia</taxon>
        <taxon>Nitrospinales</taxon>
        <taxon>Nitrospinaceae</taxon>
        <taxon>Candidatus Nitrohelix</taxon>
    </lineage>
</organism>
<accession>A0A7T0C488</accession>
<dbReference type="EMBL" id="CP048620">
    <property type="protein sequence ID" value="QPJ66266.1"/>
    <property type="molecule type" value="Genomic_DNA"/>
</dbReference>
<dbReference type="KEGG" id="nva:G3M78_13030"/>